<feature type="transmembrane region" description="Helical" evidence="12">
    <location>
        <begin position="12"/>
        <end position="34"/>
    </location>
</feature>
<dbReference type="InterPro" id="IPR005467">
    <property type="entry name" value="His_kinase_dom"/>
</dbReference>
<dbReference type="SMART" id="SM00388">
    <property type="entry name" value="HisKA"/>
    <property type="match status" value="1"/>
</dbReference>
<dbReference type="Gene3D" id="3.30.565.10">
    <property type="entry name" value="Histidine kinase-like ATPase, C-terminal domain"/>
    <property type="match status" value="1"/>
</dbReference>
<dbReference type="SUPFAM" id="SSF47384">
    <property type="entry name" value="Homodimeric domain of signal transducing histidine kinase"/>
    <property type="match status" value="1"/>
</dbReference>
<dbReference type="InterPro" id="IPR003594">
    <property type="entry name" value="HATPase_dom"/>
</dbReference>
<evidence type="ECO:0000256" key="8">
    <source>
        <dbReference type="ARBA" id="ARBA00022777"/>
    </source>
</evidence>
<feature type="domain" description="HAMP" evidence="14">
    <location>
        <begin position="364"/>
        <end position="416"/>
    </location>
</feature>
<dbReference type="CDD" id="cd00075">
    <property type="entry name" value="HATPase"/>
    <property type="match status" value="1"/>
</dbReference>
<dbReference type="Gene3D" id="1.10.287.130">
    <property type="match status" value="1"/>
</dbReference>
<evidence type="ECO:0000256" key="6">
    <source>
        <dbReference type="ARBA" id="ARBA00022679"/>
    </source>
</evidence>
<evidence type="ECO:0000256" key="5">
    <source>
        <dbReference type="ARBA" id="ARBA00022553"/>
    </source>
</evidence>
<dbReference type="SUPFAM" id="SSF158472">
    <property type="entry name" value="HAMP domain-like"/>
    <property type="match status" value="1"/>
</dbReference>
<dbReference type="PROSITE" id="PS50109">
    <property type="entry name" value="HIS_KIN"/>
    <property type="match status" value="1"/>
</dbReference>
<evidence type="ECO:0000256" key="11">
    <source>
        <dbReference type="ARBA" id="ARBA00023136"/>
    </source>
</evidence>
<feature type="transmembrane region" description="Helical" evidence="12">
    <location>
        <begin position="40"/>
        <end position="60"/>
    </location>
</feature>
<evidence type="ECO:0000256" key="2">
    <source>
        <dbReference type="ARBA" id="ARBA00004651"/>
    </source>
</evidence>
<dbReference type="Gene3D" id="6.10.340.10">
    <property type="match status" value="1"/>
</dbReference>
<evidence type="ECO:0000259" key="13">
    <source>
        <dbReference type="PROSITE" id="PS50109"/>
    </source>
</evidence>
<keyword evidence="16" id="KW-1185">Reference proteome</keyword>
<evidence type="ECO:0000256" key="10">
    <source>
        <dbReference type="ARBA" id="ARBA00023012"/>
    </source>
</evidence>
<dbReference type="EMBL" id="JBHTBW010000006">
    <property type="protein sequence ID" value="MFC7440226.1"/>
    <property type="molecule type" value="Genomic_DNA"/>
</dbReference>
<dbReference type="SUPFAM" id="SSF55874">
    <property type="entry name" value="ATPase domain of HSP90 chaperone/DNA topoisomerase II/histidine kinase"/>
    <property type="match status" value="1"/>
</dbReference>
<dbReference type="Proteomes" id="UP001596500">
    <property type="component" value="Unassembled WGS sequence"/>
</dbReference>
<evidence type="ECO:0000256" key="1">
    <source>
        <dbReference type="ARBA" id="ARBA00000085"/>
    </source>
</evidence>
<evidence type="ECO:0000256" key="4">
    <source>
        <dbReference type="ARBA" id="ARBA00022475"/>
    </source>
</evidence>
<feature type="transmembrane region" description="Helical" evidence="12">
    <location>
        <begin position="120"/>
        <end position="141"/>
    </location>
</feature>
<dbReference type="Pfam" id="PF02518">
    <property type="entry name" value="HATPase_c"/>
    <property type="match status" value="1"/>
</dbReference>
<evidence type="ECO:0000256" key="3">
    <source>
        <dbReference type="ARBA" id="ARBA00012438"/>
    </source>
</evidence>
<organism evidence="15 16">
    <name type="scientific">Laceyella putida</name>
    <dbReference type="NCBI Taxonomy" id="110101"/>
    <lineage>
        <taxon>Bacteria</taxon>
        <taxon>Bacillati</taxon>
        <taxon>Bacillota</taxon>
        <taxon>Bacilli</taxon>
        <taxon>Bacillales</taxon>
        <taxon>Thermoactinomycetaceae</taxon>
        <taxon>Laceyella</taxon>
    </lineage>
</organism>
<dbReference type="InterPro" id="IPR003661">
    <property type="entry name" value="HisK_dim/P_dom"/>
</dbReference>
<name>A0ABW2RHL1_9BACL</name>
<accession>A0ABW2RHL1</accession>
<evidence type="ECO:0000259" key="14">
    <source>
        <dbReference type="PROSITE" id="PS50885"/>
    </source>
</evidence>
<comment type="subcellular location">
    <subcellularLocation>
        <location evidence="2">Cell membrane</location>
        <topology evidence="2">Multi-pass membrane protein</topology>
    </subcellularLocation>
</comment>
<dbReference type="PRINTS" id="PR00344">
    <property type="entry name" value="BCTRLSENSOR"/>
</dbReference>
<keyword evidence="5" id="KW-0597">Phosphoprotein</keyword>
<keyword evidence="6" id="KW-0808">Transferase</keyword>
<dbReference type="CDD" id="cd00082">
    <property type="entry name" value="HisKA"/>
    <property type="match status" value="1"/>
</dbReference>
<gene>
    <name evidence="15" type="ORF">ACFQNG_03480</name>
</gene>
<dbReference type="CDD" id="cd06225">
    <property type="entry name" value="HAMP"/>
    <property type="match status" value="1"/>
</dbReference>
<dbReference type="GO" id="GO:0016301">
    <property type="term" value="F:kinase activity"/>
    <property type="evidence" value="ECO:0007669"/>
    <property type="project" value="UniProtKB-KW"/>
</dbReference>
<comment type="catalytic activity">
    <reaction evidence="1">
        <text>ATP + protein L-histidine = ADP + protein N-phospho-L-histidine.</text>
        <dbReference type="EC" id="2.7.13.3"/>
    </reaction>
</comment>
<reference evidence="16" key="1">
    <citation type="journal article" date="2019" name="Int. J. Syst. Evol. Microbiol.">
        <title>The Global Catalogue of Microorganisms (GCM) 10K type strain sequencing project: providing services to taxonomists for standard genome sequencing and annotation.</title>
        <authorList>
            <consortium name="The Broad Institute Genomics Platform"/>
            <consortium name="The Broad Institute Genome Sequencing Center for Infectious Disease"/>
            <person name="Wu L."/>
            <person name="Ma J."/>
        </authorList>
    </citation>
    <scope>NUCLEOTIDE SEQUENCE [LARGE SCALE GENOMIC DNA]</scope>
    <source>
        <strain evidence="16">CGMCC 1.12942</strain>
    </source>
</reference>
<feature type="domain" description="Histidine kinase" evidence="13">
    <location>
        <begin position="438"/>
        <end position="655"/>
    </location>
</feature>
<dbReference type="InterPro" id="IPR003660">
    <property type="entry name" value="HAMP_dom"/>
</dbReference>
<keyword evidence="11 12" id="KW-0472">Membrane</keyword>
<dbReference type="InterPro" id="IPR004358">
    <property type="entry name" value="Sig_transdc_His_kin-like_C"/>
</dbReference>
<dbReference type="RefSeq" id="WP_379863446.1">
    <property type="nucleotide sequence ID" value="NZ_JBHTBW010000006.1"/>
</dbReference>
<keyword evidence="4" id="KW-1003">Cell membrane</keyword>
<protein>
    <recommendedName>
        <fullName evidence="3">histidine kinase</fullName>
        <ecNumber evidence="3">2.7.13.3</ecNumber>
    </recommendedName>
</protein>
<dbReference type="InterPro" id="IPR036890">
    <property type="entry name" value="HATPase_C_sf"/>
</dbReference>
<dbReference type="PANTHER" id="PTHR43547:SF2">
    <property type="entry name" value="HYBRID SIGNAL TRANSDUCTION HISTIDINE KINASE C"/>
    <property type="match status" value="1"/>
</dbReference>
<evidence type="ECO:0000313" key="15">
    <source>
        <dbReference type="EMBL" id="MFC7440226.1"/>
    </source>
</evidence>
<feature type="transmembrane region" description="Helical" evidence="12">
    <location>
        <begin position="328"/>
        <end position="361"/>
    </location>
</feature>
<keyword evidence="10" id="KW-0902">Two-component regulatory system</keyword>
<proteinExistence type="predicted"/>
<dbReference type="SMART" id="SM00387">
    <property type="entry name" value="HATPase_c"/>
    <property type="match status" value="1"/>
</dbReference>
<dbReference type="Pfam" id="PF00512">
    <property type="entry name" value="HisKA"/>
    <property type="match status" value="1"/>
</dbReference>
<feature type="transmembrane region" description="Helical" evidence="12">
    <location>
        <begin position="72"/>
        <end position="93"/>
    </location>
</feature>
<evidence type="ECO:0000256" key="7">
    <source>
        <dbReference type="ARBA" id="ARBA00022741"/>
    </source>
</evidence>
<evidence type="ECO:0000256" key="12">
    <source>
        <dbReference type="SAM" id="Phobius"/>
    </source>
</evidence>
<keyword evidence="12" id="KW-1133">Transmembrane helix</keyword>
<keyword evidence="7" id="KW-0547">Nucleotide-binding</keyword>
<comment type="caution">
    <text evidence="15">The sequence shown here is derived from an EMBL/GenBank/DDBJ whole genome shotgun (WGS) entry which is preliminary data.</text>
</comment>
<evidence type="ECO:0000313" key="16">
    <source>
        <dbReference type="Proteomes" id="UP001596500"/>
    </source>
</evidence>
<feature type="transmembrane region" description="Helical" evidence="12">
    <location>
        <begin position="161"/>
        <end position="184"/>
    </location>
</feature>
<evidence type="ECO:0000256" key="9">
    <source>
        <dbReference type="ARBA" id="ARBA00022840"/>
    </source>
</evidence>
<keyword evidence="9" id="KW-0067">ATP-binding</keyword>
<dbReference type="InterPro" id="IPR036097">
    <property type="entry name" value="HisK_dim/P_sf"/>
</dbReference>
<dbReference type="SMART" id="SM00304">
    <property type="entry name" value="HAMP"/>
    <property type="match status" value="1"/>
</dbReference>
<dbReference type="PROSITE" id="PS50885">
    <property type="entry name" value="HAMP"/>
    <property type="match status" value="1"/>
</dbReference>
<dbReference type="PANTHER" id="PTHR43547">
    <property type="entry name" value="TWO-COMPONENT HISTIDINE KINASE"/>
    <property type="match status" value="1"/>
</dbReference>
<dbReference type="Pfam" id="PF00672">
    <property type="entry name" value="HAMP"/>
    <property type="match status" value="1"/>
</dbReference>
<keyword evidence="12" id="KW-0812">Transmembrane</keyword>
<sequence>MFPRGFRSADIGRALVEAFSPFLLLYLVLLIWNVNTFNELVWVYVLTFIPELWMALWPAYRLKKGAGRSVTIWWWVSFLFPYLGLVVVTEWVMEWLLYRSPIYQQYPALLNEQKELPEDLLFVLFFSFSMFVTFRLLFLFINKLWKWASKKLVRQMTLSHISLFLFLVMLLICGFLFYIISFLIPQVVRGEQETEKMADLAAPLMESNQLTSQFPEWIKHVPTTKWDQLIYEYTTYKLERHWRIYDRHGRLLATNCHHTVHQVPSTRPISMEEKKFVHQIVQKGQLHSIPIKSGSVYMTGAPIRGQNGQIVGVVNQIIKFDDFFYVDIVVLVMFLFLLLSIPVTLLTICIALLLALPFAYLRAKLLTRRISEVASAAQAWSSGSLSARIQDRQQDELGVLSQQLNQVAANLEETTNHLAKEKRLVENLLLSKREFVADVSHELRNPIAILLGYLELLEEQPQDHAPVDIDMLKRETIRLKRLIDELFSAAIEDDQRSLESLLQVKTCELPPLLKQLHASFSVIAWQKKKIVMELKLEPCLPPIQADERILEQILQNLLRNALRHTPEGALILLTCQADRESVAIEVIDTGTGIPEKDLPYIFERYYQGNSGSRTQGAGLGLSLVKNMVEAMDGRVEAKSEMGEGTTIRLIFPRNQEAQVQEKSNEENTST</sequence>
<dbReference type="EC" id="2.7.13.3" evidence="3"/>
<keyword evidence="8 15" id="KW-0418">Kinase</keyword>